<accession>A0ABU8FE83</accession>
<comment type="caution">
    <text evidence="8">The sequence shown here is derived from an EMBL/GenBank/DDBJ whole genome shotgun (WGS) entry which is preliminary data.</text>
</comment>
<dbReference type="EMBL" id="JBAWSX010000002">
    <property type="protein sequence ID" value="MEI4801008.1"/>
    <property type="molecule type" value="Genomic_DNA"/>
</dbReference>
<dbReference type="InterPro" id="IPR020846">
    <property type="entry name" value="MFS_dom"/>
</dbReference>
<evidence type="ECO:0000256" key="2">
    <source>
        <dbReference type="ARBA" id="ARBA00022448"/>
    </source>
</evidence>
<dbReference type="Gene3D" id="1.20.1250.20">
    <property type="entry name" value="MFS general substrate transporter like domains"/>
    <property type="match status" value="2"/>
</dbReference>
<sequence length="415" mass="46373">MQKQKIRNDSTSSYRWVILLIATISQTFATFVTYGIGPLASLWQQVHHLSQFQTGLLVSAVNIGPIFSMLPFGNLMDRYGERWIVGVGSVFLGASMLLAYPVNNYTYLVVILLFVGIWYGTAQPGGSKAIVKWFPPQRRGLAMGIRQTGIPIGGALASSTLPFFFYKYGLPSVIFVQAIVAISGGLLFILFYREERSTIQKIETVSFLTKLKQIRRNDSLYPIFLIGITMMSLQMVLVSHLMSYLTNEVHTNLHHAGTLLSVVLLGGMIGRILLAWASDNIFKGNRVIPLQIAIGITILLLLCMCYIMSYMTFWLLVILCFFLGFFAIGWFSLFIVLVSERSDPQFIGLTVSFALTLNQFAIVLAPALFGILVDYLHSYAAPFSILALLIALSGIWLTITEYRNKQLHIQFTDGL</sequence>
<keyword evidence="9" id="KW-1185">Reference proteome</keyword>
<feature type="transmembrane region" description="Helical" evidence="6">
    <location>
        <begin position="288"/>
        <end position="309"/>
    </location>
</feature>
<evidence type="ECO:0000313" key="8">
    <source>
        <dbReference type="EMBL" id="MEI4801008.1"/>
    </source>
</evidence>
<dbReference type="SUPFAM" id="SSF103473">
    <property type="entry name" value="MFS general substrate transporter"/>
    <property type="match status" value="1"/>
</dbReference>
<dbReference type="PANTHER" id="PTHR23527:SF1">
    <property type="entry name" value="BLL3282 PROTEIN"/>
    <property type="match status" value="1"/>
</dbReference>
<dbReference type="Pfam" id="PF07690">
    <property type="entry name" value="MFS_1"/>
    <property type="match status" value="1"/>
</dbReference>
<proteinExistence type="predicted"/>
<comment type="subcellular location">
    <subcellularLocation>
        <location evidence="1">Cell membrane</location>
        <topology evidence="1">Multi-pass membrane protein</topology>
    </subcellularLocation>
</comment>
<feature type="transmembrane region" description="Helical" evidence="6">
    <location>
        <begin position="143"/>
        <end position="166"/>
    </location>
</feature>
<feature type="transmembrane region" description="Helical" evidence="6">
    <location>
        <begin position="220"/>
        <end position="241"/>
    </location>
</feature>
<evidence type="ECO:0000256" key="4">
    <source>
        <dbReference type="ARBA" id="ARBA00022989"/>
    </source>
</evidence>
<feature type="transmembrane region" description="Helical" evidence="6">
    <location>
        <begin position="105"/>
        <end position="122"/>
    </location>
</feature>
<feature type="domain" description="Major facilitator superfamily (MFS) profile" evidence="7">
    <location>
        <begin position="18"/>
        <end position="405"/>
    </location>
</feature>
<keyword evidence="2" id="KW-0813">Transport</keyword>
<name>A0ABU8FE83_9BACI</name>
<evidence type="ECO:0000256" key="3">
    <source>
        <dbReference type="ARBA" id="ARBA00022692"/>
    </source>
</evidence>
<dbReference type="InterPro" id="IPR011701">
    <property type="entry name" value="MFS"/>
</dbReference>
<feature type="transmembrane region" description="Helical" evidence="6">
    <location>
        <begin position="379"/>
        <end position="399"/>
    </location>
</feature>
<dbReference type="Proteomes" id="UP001372526">
    <property type="component" value="Unassembled WGS sequence"/>
</dbReference>
<dbReference type="PROSITE" id="PS50850">
    <property type="entry name" value="MFS"/>
    <property type="match status" value="1"/>
</dbReference>
<feature type="transmembrane region" description="Helical" evidence="6">
    <location>
        <begin position="253"/>
        <end position="276"/>
    </location>
</feature>
<dbReference type="InterPro" id="IPR036259">
    <property type="entry name" value="MFS_trans_sf"/>
</dbReference>
<evidence type="ECO:0000256" key="5">
    <source>
        <dbReference type="ARBA" id="ARBA00023136"/>
    </source>
</evidence>
<feature type="transmembrane region" description="Helical" evidence="6">
    <location>
        <begin position="16"/>
        <end position="36"/>
    </location>
</feature>
<feature type="transmembrane region" description="Helical" evidence="6">
    <location>
        <begin position="83"/>
        <end position="99"/>
    </location>
</feature>
<gene>
    <name evidence="8" type="ORF">WAZ07_06645</name>
</gene>
<feature type="transmembrane region" description="Helical" evidence="6">
    <location>
        <begin position="315"/>
        <end position="339"/>
    </location>
</feature>
<reference evidence="8 9" key="1">
    <citation type="submission" date="2024-01" db="EMBL/GenBank/DDBJ databases">
        <title>Seven novel Bacillus-like species.</title>
        <authorList>
            <person name="Liu G."/>
        </authorList>
    </citation>
    <scope>NUCLEOTIDE SEQUENCE [LARGE SCALE GENOMIC DNA]</scope>
    <source>
        <strain evidence="8 9">FJAT-51639</strain>
    </source>
</reference>
<feature type="transmembrane region" description="Helical" evidence="6">
    <location>
        <begin position="56"/>
        <end position="76"/>
    </location>
</feature>
<dbReference type="CDD" id="cd17475">
    <property type="entry name" value="MFS_MT3072_like"/>
    <property type="match status" value="1"/>
</dbReference>
<feature type="transmembrane region" description="Helical" evidence="6">
    <location>
        <begin position="346"/>
        <end position="373"/>
    </location>
</feature>
<evidence type="ECO:0000256" key="6">
    <source>
        <dbReference type="SAM" id="Phobius"/>
    </source>
</evidence>
<keyword evidence="4 6" id="KW-1133">Transmembrane helix</keyword>
<dbReference type="RefSeq" id="WP_336471794.1">
    <property type="nucleotide sequence ID" value="NZ_JBAWSX010000002.1"/>
</dbReference>
<organism evidence="8 9">
    <name type="scientific">Bacillus bruguierae</name>
    <dbReference type="NCBI Taxonomy" id="3127667"/>
    <lineage>
        <taxon>Bacteria</taxon>
        <taxon>Bacillati</taxon>
        <taxon>Bacillota</taxon>
        <taxon>Bacilli</taxon>
        <taxon>Bacillales</taxon>
        <taxon>Bacillaceae</taxon>
        <taxon>Bacillus</taxon>
    </lineage>
</organism>
<evidence type="ECO:0000256" key="1">
    <source>
        <dbReference type="ARBA" id="ARBA00004651"/>
    </source>
</evidence>
<feature type="transmembrane region" description="Helical" evidence="6">
    <location>
        <begin position="172"/>
        <end position="192"/>
    </location>
</feature>
<keyword evidence="3 6" id="KW-0812">Transmembrane</keyword>
<protein>
    <submittedName>
        <fullName evidence="8">MFS transporter</fullName>
    </submittedName>
</protein>
<evidence type="ECO:0000259" key="7">
    <source>
        <dbReference type="PROSITE" id="PS50850"/>
    </source>
</evidence>
<evidence type="ECO:0000313" key="9">
    <source>
        <dbReference type="Proteomes" id="UP001372526"/>
    </source>
</evidence>
<dbReference type="PANTHER" id="PTHR23527">
    <property type="entry name" value="BLL3282 PROTEIN"/>
    <property type="match status" value="1"/>
</dbReference>
<dbReference type="InterPro" id="IPR052952">
    <property type="entry name" value="MFS-Transporter"/>
</dbReference>
<keyword evidence="5 6" id="KW-0472">Membrane</keyword>